<dbReference type="Gene3D" id="1.20.58.390">
    <property type="entry name" value="Neurotransmitter-gated ion-channel transmembrane domain"/>
    <property type="match status" value="1"/>
</dbReference>
<dbReference type="eggNOG" id="KOG3646">
    <property type="taxonomic scope" value="Eukaryota"/>
</dbReference>
<sequence>MKLTNSPPKATLKCCWWCRCATTPNSEEKSPNVMGRCEPRPHRKTPSTVTGVGTEGIFTPASQPASNNSTEATVAICCCQENATSCTEALKYCIKLQERLLAPAATWSFTQEAGTYFNCIMFMVASSVVSTILILNYHHRNADTHEMSDWIRVVFLTWLPFLLRMSLPGDSPPHPCRQNVDEKNKQLQEVEMRERISSIVLLVLHFRRNNTDNNNPPFRNYCSDNNNNNCDCNTGRRRCRLVDPTRRNARHRYGRAGCGPGHPRPSPGTGPGPARQRDAHATTRGD</sequence>
<proteinExistence type="predicted"/>
<dbReference type="InParanoid" id="B0XEC8"/>
<accession>B0XEC8</accession>
<protein>
    <submittedName>
        <fullName evidence="3 4">Nicotinic acetylcholine receptor subunit</fullName>
    </submittedName>
</protein>
<dbReference type="AlphaFoldDB" id="B0XEC8"/>
<dbReference type="HOGENOM" id="CLU_974039_0_0_1"/>
<evidence type="ECO:0000313" key="5">
    <source>
        <dbReference type="Proteomes" id="UP000002320"/>
    </source>
</evidence>
<dbReference type="EnsemblMetazoa" id="CPIJ017758-RA">
    <property type="protein sequence ID" value="CPIJ017758-PA"/>
    <property type="gene ID" value="CPIJ017758"/>
</dbReference>
<keyword evidence="5" id="KW-1185">Reference proteome</keyword>
<feature type="domain" description="Neurotransmitter-gated ion-channel transmembrane" evidence="2">
    <location>
        <begin position="115"/>
        <end position="235"/>
    </location>
</feature>
<reference evidence="3" key="1">
    <citation type="submission" date="2007-03" db="EMBL/GenBank/DDBJ databases">
        <title>Annotation of Culex pipiens quinquefasciatus.</title>
        <authorList>
            <consortium name="The Broad Institute Genome Sequencing Platform"/>
            <person name="Atkinson P.W."/>
            <person name="Hemingway J."/>
            <person name="Christensen B.M."/>
            <person name="Higgs S."/>
            <person name="Kodira C."/>
            <person name="Hannick L."/>
            <person name="Megy K."/>
            <person name="O'Leary S."/>
            <person name="Pearson M."/>
            <person name="Haas B.J."/>
            <person name="Mauceli E."/>
            <person name="Wortman J.R."/>
            <person name="Lee N.H."/>
            <person name="Guigo R."/>
            <person name="Stanke M."/>
            <person name="Alvarado L."/>
            <person name="Amedeo P."/>
            <person name="Antoine C.H."/>
            <person name="Arensburger P."/>
            <person name="Bidwell S.L."/>
            <person name="Crawford M."/>
            <person name="Camaro F."/>
            <person name="Devon K."/>
            <person name="Engels R."/>
            <person name="Hammond M."/>
            <person name="Howarth C."/>
            <person name="Koehrsen M."/>
            <person name="Lawson D."/>
            <person name="Montgomery P."/>
            <person name="Nene V."/>
            <person name="Nusbaum C."/>
            <person name="Puiu D."/>
            <person name="Romero-Severson J."/>
            <person name="Severson D.W."/>
            <person name="Shumway M."/>
            <person name="Sisk P."/>
            <person name="Stolte C."/>
            <person name="Zeng Q."/>
            <person name="Eisenstadt E."/>
            <person name="Fraser-Liggett C."/>
            <person name="Strausberg R."/>
            <person name="Galagan J."/>
            <person name="Birren B."/>
            <person name="Collins F.H."/>
        </authorList>
    </citation>
    <scope>NUCLEOTIDE SEQUENCE [LARGE SCALE GENOMIC DNA]</scope>
    <source>
        <strain evidence="3">JHB</strain>
    </source>
</reference>
<dbReference type="STRING" id="7176.B0XEC8"/>
<dbReference type="InterPro" id="IPR038050">
    <property type="entry name" value="Neuro_actylchol_rec"/>
</dbReference>
<dbReference type="SUPFAM" id="SSF90112">
    <property type="entry name" value="Neurotransmitter-gated ion-channel transmembrane pore"/>
    <property type="match status" value="1"/>
</dbReference>
<dbReference type="InterPro" id="IPR036719">
    <property type="entry name" value="Neuro-gated_channel_TM_sf"/>
</dbReference>
<feature type="region of interest" description="Disordered" evidence="1">
    <location>
        <begin position="31"/>
        <end position="53"/>
    </location>
</feature>
<dbReference type="Proteomes" id="UP000002320">
    <property type="component" value="Unassembled WGS sequence"/>
</dbReference>
<evidence type="ECO:0000313" key="4">
    <source>
        <dbReference type="EnsemblMetazoa" id="CPIJ017758-PA"/>
    </source>
</evidence>
<keyword evidence="3" id="KW-0675">Receptor</keyword>
<dbReference type="GO" id="GO:0006811">
    <property type="term" value="P:monoatomic ion transport"/>
    <property type="evidence" value="ECO:0007669"/>
    <property type="project" value="InterPro"/>
</dbReference>
<dbReference type="InterPro" id="IPR006029">
    <property type="entry name" value="Neurotrans-gated_channel_TM"/>
</dbReference>
<organism>
    <name type="scientific">Culex quinquefasciatus</name>
    <name type="common">Southern house mosquito</name>
    <name type="synonym">Culex pungens</name>
    <dbReference type="NCBI Taxonomy" id="7176"/>
    <lineage>
        <taxon>Eukaryota</taxon>
        <taxon>Metazoa</taxon>
        <taxon>Ecdysozoa</taxon>
        <taxon>Arthropoda</taxon>
        <taxon>Hexapoda</taxon>
        <taxon>Insecta</taxon>
        <taxon>Pterygota</taxon>
        <taxon>Neoptera</taxon>
        <taxon>Endopterygota</taxon>
        <taxon>Diptera</taxon>
        <taxon>Nematocera</taxon>
        <taxon>Culicoidea</taxon>
        <taxon>Culicidae</taxon>
        <taxon>Culicinae</taxon>
        <taxon>Culicini</taxon>
        <taxon>Culex</taxon>
        <taxon>Culex</taxon>
    </lineage>
</organism>
<dbReference type="GO" id="GO:0016020">
    <property type="term" value="C:membrane"/>
    <property type="evidence" value="ECO:0007669"/>
    <property type="project" value="InterPro"/>
</dbReference>
<feature type="region of interest" description="Disordered" evidence="1">
    <location>
        <begin position="251"/>
        <end position="286"/>
    </location>
</feature>
<evidence type="ECO:0000313" key="3">
    <source>
        <dbReference type="EMBL" id="EDS25902.1"/>
    </source>
</evidence>
<reference evidence="4" key="2">
    <citation type="submission" date="2020-05" db="UniProtKB">
        <authorList>
            <consortium name="EnsemblMetazoa"/>
        </authorList>
    </citation>
    <scope>IDENTIFICATION</scope>
    <source>
        <strain evidence="4">JHB</strain>
    </source>
</reference>
<dbReference type="KEGG" id="cqu:CpipJ_CPIJ017758"/>
<feature type="compositionally biased region" description="Basic and acidic residues" evidence="1">
    <location>
        <begin position="275"/>
        <end position="286"/>
    </location>
</feature>
<name>B0XEC8_CULQU</name>
<dbReference type="OrthoDB" id="5975154at2759"/>
<dbReference type="VEuPathDB" id="VectorBase:CQUJHB006523"/>
<evidence type="ECO:0000256" key="1">
    <source>
        <dbReference type="SAM" id="MobiDB-lite"/>
    </source>
</evidence>
<evidence type="ECO:0000259" key="2">
    <source>
        <dbReference type="Pfam" id="PF02932"/>
    </source>
</evidence>
<dbReference type="VEuPathDB" id="VectorBase:CPIJ017758"/>
<dbReference type="EMBL" id="DS232819">
    <property type="protein sequence ID" value="EDS25902.1"/>
    <property type="molecule type" value="Genomic_DNA"/>
</dbReference>
<dbReference type="Pfam" id="PF02932">
    <property type="entry name" value="Neur_chan_memb"/>
    <property type="match status" value="1"/>
</dbReference>
<gene>
    <name evidence="4" type="primary">6051581</name>
    <name evidence="3" type="ORF">CpipJ_CPIJ017758</name>
</gene>